<dbReference type="AlphaFoldDB" id="A0A841CSG2"/>
<keyword evidence="1" id="KW-0472">Membrane</keyword>
<gene>
    <name evidence="2" type="ORF">FHS29_004994</name>
</gene>
<keyword evidence="1" id="KW-0812">Transmembrane</keyword>
<name>A0A841CSG2_9PSEU</name>
<protein>
    <submittedName>
        <fullName evidence="2">Uncharacterized protein</fullName>
    </submittedName>
</protein>
<dbReference type="EMBL" id="JACHJN010000008">
    <property type="protein sequence ID" value="MBB5958386.1"/>
    <property type="molecule type" value="Genomic_DNA"/>
</dbReference>
<proteinExistence type="predicted"/>
<evidence type="ECO:0000256" key="1">
    <source>
        <dbReference type="SAM" id="Phobius"/>
    </source>
</evidence>
<reference evidence="2 3" key="1">
    <citation type="submission" date="2020-08" db="EMBL/GenBank/DDBJ databases">
        <title>Genomic Encyclopedia of Type Strains, Phase III (KMG-III): the genomes of soil and plant-associated and newly described type strains.</title>
        <authorList>
            <person name="Whitman W."/>
        </authorList>
    </citation>
    <scope>NUCLEOTIDE SEQUENCE [LARGE SCALE GENOMIC DNA]</scope>
    <source>
        <strain evidence="2 3">CECT 8640</strain>
    </source>
</reference>
<dbReference type="RefSeq" id="WP_184694325.1">
    <property type="nucleotide sequence ID" value="NZ_JACHJN010000008.1"/>
</dbReference>
<keyword evidence="3" id="KW-1185">Reference proteome</keyword>
<feature type="transmembrane region" description="Helical" evidence="1">
    <location>
        <begin position="12"/>
        <end position="37"/>
    </location>
</feature>
<evidence type="ECO:0000313" key="3">
    <source>
        <dbReference type="Proteomes" id="UP000547510"/>
    </source>
</evidence>
<dbReference type="Proteomes" id="UP000547510">
    <property type="component" value="Unassembled WGS sequence"/>
</dbReference>
<comment type="caution">
    <text evidence="2">The sequence shown here is derived from an EMBL/GenBank/DDBJ whole genome shotgun (WGS) entry which is preliminary data.</text>
</comment>
<accession>A0A841CSG2</accession>
<sequence length="244" mass="26845">MAVDRALWWSVWWPWAVVWMVTALAILVALGVLFFAWRARHRFGPTREVPGLTLYLNAKNVMDLYQVGGFGDALVKEVTDRVGVTKDGKIALPGLPDLSAGVSSGREVVKTYLERYEPITVVGVLIDALEAAGSLVHVDLAEQTVVRNSALDRVAHKEEVVRLRKLKSYVSVRGEFQLEEDGGEAAVFTSAVGSDGMRVRVECQPDDLDPSVGDGPFDAICLGRVQAWRPATRELVVRPIAMFQ</sequence>
<organism evidence="2 3">
    <name type="scientific">Saccharothrix tamanrassetensis</name>
    <dbReference type="NCBI Taxonomy" id="1051531"/>
    <lineage>
        <taxon>Bacteria</taxon>
        <taxon>Bacillati</taxon>
        <taxon>Actinomycetota</taxon>
        <taxon>Actinomycetes</taxon>
        <taxon>Pseudonocardiales</taxon>
        <taxon>Pseudonocardiaceae</taxon>
        <taxon>Saccharothrix</taxon>
    </lineage>
</organism>
<evidence type="ECO:0000313" key="2">
    <source>
        <dbReference type="EMBL" id="MBB5958386.1"/>
    </source>
</evidence>
<keyword evidence="1" id="KW-1133">Transmembrane helix</keyword>